<feature type="domain" description="AB hydrolase-1" evidence="1">
    <location>
        <begin position="20"/>
        <end position="254"/>
    </location>
</feature>
<dbReference type="InterPro" id="IPR000073">
    <property type="entry name" value="AB_hydrolase_1"/>
</dbReference>
<keyword evidence="3" id="KW-1185">Reference proteome</keyword>
<evidence type="ECO:0000313" key="2">
    <source>
        <dbReference type="EMBL" id="ULP41553.1"/>
    </source>
</evidence>
<evidence type="ECO:0000259" key="1">
    <source>
        <dbReference type="Pfam" id="PF00561"/>
    </source>
</evidence>
<keyword evidence="2" id="KW-0378">Hydrolase</keyword>
<proteinExistence type="predicted"/>
<dbReference type="Pfam" id="PF00561">
    <property type="entry name" value="Abhydrolase_1"/>
    <property type="match status" value="1"/>
</dbReference>
<dbReference type="InterPro" id="IPR050228">
    <property type="entry name" value="Carboxylesterase_BioH"/>
</dbReference>
<accession>A0ABY3UST5</accession>
<gene>
    <name evidence="2" type="ORF">MJO58_22275</name>
</gene>
<dbReference type="Proteomes" id="UP001055171">
    <property type="component" value="Chromosome"/>
</dbReference>
<name>A0ABY3UST5_MYCLN</name>
<evidence type="ECO:0000313" key="3">
    <source>
        <dbReference type="Proteomes" id="UP001055171"/>
    </source>
</evidence>
<organism evidence="2 3">
    <name type="scientific">Mycobacterium lentiflavum</name>
    <dbReference type="NCBI Taxonomy" id="141349"/>
    <lineage>
        <taxon>Bacteria</taxon>
        <taxon>Bacillati</taxon>
        <taxon>Actinomycetota</taxon>
        <taxon>Actinomycetes</taxon>
        <taxon>Mycobacteriales</taxon>
        <taxon>Mycobacteriaceae</taxon>
        <taxon>Mycobacterium</taxon>
        <taxon>Mycobacterium simiae complex</taxon>
    </lineage>
</organism>
<dbReference type="PANTHER" id="PTHR43194:SF5">
    <property type="entry name" value="PIMELOYL-[ACYL-CARRIER PROTEIN] METHYL ESTER ESTERASE"/>
    <property type="match status" value="1"/>
</dbReference>
<dbReference type="SUPFAM" id="SSF53474">
    <property type="entry name" value="alpha/beta-Hydrolases"/>
    <property type="match status" value="1"/>
</dbReference>
<dbReference type="EMBL" id="CP092423">
    <property type="protein sequence ID" value="ULP41553.1"/>
    <property type="molecule type" value="Genomic_DNA"/>
</dbReference>
<protein>
    <submittedName>
        <fullName evidence="2">Alpha/beta hydrolase</fullName>
    </submittedName>
</protein>
<dbReference type="InterPro" id="IPR029058">
    <property type="entry name" value="AB_hydrolase_fold"/>
</dbReference>
<dbReference type="Gene3D" id="3.40.50.1820">
    <property type="entry name" value="alpha/beta hydrolase"/>
    <property type="match status" value="1"/>
</dbReference>
<dbReference type="PANTHER" id="PTHR43194">
    <property type="entry name" value="HYDROLASE ALPHA/BETA FOLD FAMILY"/>
    <property type="match status" value="1"/>
</dbReference>
<reference evidence="2" key="1">
    <citation type="submission" date="2022-08" db="EMBL/GenBank/DDBJ databases">
        <title>Complete genome sequence of 14 non-tuberculosis mycobacteria type-strains.</title>
        <authorList>
            <person name="Igarashi Y."/>
            <person name="Osugi A."/>
            <person name="Mitarai S."/>
        </authorList>
    </citation>
    <scope>NUCLEOTIDE SEQUENCE</scope>
    <source>
        <strain evidence="2">ATCC 51985</strain>
    </source>
</reference>
<dbReference type="GO" id="GO:0016787">
    <property type="term" value="F:hydrolase activity"/>
    <property type="evidence" value="ECO:0007669"/>
    <property type="project" value="UniProtKB-KW"/>
</dbReference>
<dbReference type="RefSeq" id="WP_239720990.1">
    <property type="nucleotide sequence ID" value="NZ_CP092423.2"/>
</dbReference>
<sequence length="268" mass="29318">MPELATLGATLHYQVAGDGPPLVLVHGASTDHSTWDCVVDDLASDHRVITYDRRGYGRSHHRPVRDSRIHARDLAVLLKQVAQQPAKVVGWSAGGNITLVAAVDNPELFSAVCVVEPPFHGLRYANLPALRTALRLKAGQVLGRRVDGLEAFYRFATSLRSGGNGYDSAGDELREYLLKNSGPVFAEWGNPYSTFVEYLPARAVVDLPVPLTWLIGAESFPWFANLRNHIARRRPDLRLVDIPGAGHLTHLENPDGFAKAVRAAPTLP</sequence>